<name>A0A7C8PE67_ORBOL</name>
<dbReference type="Proteomes" id="UP000297595">
    <property type="component" value="Unassembled WGS sequence"/>
</dbReference>
<proteinExistence type="predicted"/>
<dbReference type="AlphaFoldDB" id="A0A7C8PE67"/>
<organism evidence="1 2">
    <name type="scientific">Orbilia oligospora</name>
    <name type="common">Nematode-trapping fungus</name>
    <name type="synonym">Arthrobotrys oligospora</name>
    <dbReference type="NCBI Taxonomy" id="2813651"/>
    <lineage>
        <taxon>Eukaryota</taxon>
        <taxon>Fungi</taxon>
        <taxon>Dikarya</taxon>
        <taxon>Ascomycota</taxon>
        <taxon>Pezizomycotina</taxon>
        <taxon>Orbiliomycetes</taxon>
        <taxon>Orbiliales</taxon>
        <taxon>Orbiliaceae</taxon>
        <taxon>Orbilia</taxon>
    </lineage>
</organism>
<sequence length="72" mass="8012">MEPPNGPTAKHKLGQCYQLCGMAIDIPPYIAAATADMYVHMSISVGFIIYGSKRMRSLRASLLYIRFMSIIT</sequence>
<reference evidence="1 2" key="1">
    <citation type="submission" date="2019-03" db="EMBL/GenBank/DDBJ databases">
        <title>Nematode-trapping fungi genome.</title>
        <authorList>
            <person name="Vidal-Diez De Ulzurrun G."/>
        </authorList>
    </citation>
    <scope>NUCLEOTIDE SEQUENCE [LARGE SCALE GENOMIC DNA]</scope>
    <source>
        <strain evidence="1 2">TWF154</strain>
    </source>
</reference>
<gene>
    <name evidence="1" type="ORF">EYR41_004498</name>
</gene>
<evidence type="ECO:0000313" key="2">
    <source>
        <dbReference type="Proteomes" id="UP000297595"/>
    </source>
</evidence>
<evidence type="ECO:0000313" key="1">
    <source>
        <dbReference type="EMBL" id="TGJ72616.1"/>
    </source>
</evidence>
<comment type="caution">
    <text evidence="1">The sequence shown here is derived from an EMBL/GenBank/DDBJ whole genome shotgun (WGS) entry which is preliminary data.</text>
</comment>
<dbReference type="EMBL" id="SOZJ01000002">
    <property type="protein sequence ID" value="TGJ72616.1"/>
    <property type="molecule type" value="Genomic_DNA"/>
</dbReference>
<accession>A0A7C8PE67</accession>
<protein>
    <submittedName>
        <fullName evidence="1">Uncharacterized protein</fullName>
    </submittedName>
</protein>